<evidence type="ECO:0000256" key="5">
    <source>
        <dbReference type="PROSITE-ProRule" id="PRU00508"/>
    </source>
</evidence>
<dbReference type="SUPFAM" id="SSF57850">
    <property type="entry name" value="RING/U-box"/>
    <property type="match status" value="1"/>
</dbReference>
<dbReference type="PROSITE" id="PS51157">
    <property type="entry name" value="ZF_UBR"/>
    <property type="match status" value="1"/>
</dbReference>
<keyword evidence="1 6" id="KW-0479">Metal-binding</keyword>
<proteinExistence type="inferred from homology"/>
<keyword evidence="3 6" id="KW-0862">Zinc</keyword>
<evidence type="ECO:0000313" key="9">
    <source>
        <dbReference type="EMBL" id="GAB1228275.1"/>
    </source>
</evidence>
<gene>
    <name evidence="9" type="ORF">ENUP19_0393G0001</name>
</gene>
<name>A0ABQ0DZL0_9EUKA</name>
<dbReference type="EC" id="2.3.2.27" evidence="6"/>
<dbReference type="InterPro" id="IPR001841">
    <property type="entry name" value="Znf_RING"/>
</dbReference>
<dbReference type="EMBL" id="BAAFRS010000393">
    <property type="protein sequence ID" value="GAB1228275.1"/>
    <property type="molecule type" value="Genomic_DNA"/>
</dbReference>
<keyword evidence="10" id="KW-1185">Reference proteome</keyword>
<dbReference type="Pfam" id="PF02207">
    <property type="entry name" value="zf-UBR"/>
    <property type="match status" value="1"/>
</dbReference>
<evidence type="ECO:0000259" key="8">
    <source>
        <dbReference type="PROSITE" id="PS51157"/>
    </source>
</evidence>
<feature type="domain" description="UBR-type" evidence="8">
    <location>
        <begin position="34"/>
        <end position="107"/>
    </location>
</feature>
<dbReference type="InterPro" id="IPR003126">
    <property type="entry name" value="Znf_UBR"/>
</dbReference>
<dbReference type="SMART" id="SM00396">
    <property type="entry name" value="ZnF_UBR1"/>
    <property type="match status" value="1"/>
</dbReference>
<organism evidence="9 10">
    <name type="scientific">Entamoeba nuttalli</name>
    <dbReference type="NCBI Taxonomy" id="412467"/>
    <lineage>
        <taxon>Eukaryota</taxon>
        <taxon>Amoebozoa</taxon>
        <taxon>Evosea</taxon>
        <taxon>Archamoebae</taxon>
        <taxon>Mastigamoebida</taxon>
        <taxon>Entamoebidae</taxon>
        <taxon>Entamoeba</taxon>
    </lineage>
</organism>
<dbReference type="Gene3D" id="2.10.110.30">
    <property type="match status" value="1"/>
</dbReference>
<dbReference type="Proteomes" id="UP001628156">
    <property type="component" value="Unassembled WGS sequence"/>
</dbReference>
<dbReference type="PANTHER" id="PTHR21497">
    <property type="entry name" value="UBIQUITIN LIGASE E3 ALPHA-RELATED"/>
    <property type="match status" value="1"/>
</dbReference>
<dbReference type="CDD" id="cd19673">
    <property type="entry name" value="UBR-box_UBR3"/>
    <property type="match status" value="1"/>
</dbReference>
<evidence type="ECO:0000256" key="1">
    <source>
        <dbReference type="ARBA" id="ARBA00022723"/>
    </source>
</evidence>
<comment type="caution">
    <text evidence="9">The sequence shown here is derived from an EMBL/GenBank/DDBJ whole genome shotgun (WGS) entry which is preliminary data.</text>
</comment>
<dbReference type="PROSITE" id="PS50089">
    <property type="entry name" value="ZF_RING_2"/>
    <property type="match status" value="1"/>
</dbReference>
<evidence type="ECO:0000313" key="10">
    <source>
        <dbReference type="Proteomes" id="UP001628156"/>
    </source>
</evidence>
<protein>
    <recommendedName>
        <fullName evidence="6">E3 ubiquitin-protein ligase</fullName>
        <ecNumber evidence="6">2.3.2.27</ecNumber>
    </recommendedName>
</protein>
<comment type="similarity">
    <text evidence="6">Belongs to the E3 ubiquitin-protein ligase UBR1-like family.</text>
</comment>
<dbReference type="SMART" id="SM00184">
    <property type="entry name" value="RING"/>
    <property type="match status" value="1"/>
</dbReference>
<comment type="function">
    <text evidence="6">Ubiquitin ligase protein which is a component of the N-end rule pathway. Recognizes and binds to proteins bearing specific N-terminal residues that are destabilizing according to the N-end rule, leading to their ubiquitination and subsequent degradation.</text>
</comment>
<comment type="pathway">
    <text evidence="6">Protein modification; protein ubiquitination.</text>
</comment>
<evidence type="ECO:0000256" key="3">
    <source>
        <dbReference type="ARBA" id="ARBA00022833"/>
    </source>
</evidence>
<reference evidence="9 10" key="1">
    <citation type="journal article" date="2019" name="PLoS Negl. Trop. Dis.">
        <title>Whole genome sequencing of Entamoeba nuttalli reveals mammalian host-related molecular signatures and a novel octapeptide-repeat surface protein.</title>
        <authorList>
            <person name="Tanaka M."/>
            <person name="Makiuchi T."/>
            <person name="Komiyama T."/>
            <person name="Shiina T."/>
            <person name="Osaki K."/>
            <person name="Tachibana H."/>
        </authorList>
    </citation>
    <scope>NUCLEOTIDE SEQUENCE [LARGE SCALE GENOMIC DNA]</scope>
    <source>
        <strain evidence="9 10">P19-061405</strain>
    </source>
</reference>
<evidence type="ECO:0000256" key="4">
    <source>
        <dbReference type="PROSITE-ProRule" id="PRU00175"/>
    </source>
</evidence>
<feature type="zinc finger region" description="UBR-type" evidence="5">
    <location>
        <begin position="34"/>
        <end position="107"/>
    </location>
</feature>
<dbReference type="PANTHER" id="PTHR21497:SF24">
    <property type="entry name" value="E3 UBIQUITIN-PROTEIN LIGASE UBR1"/>
    <property type="match status" value="1"/>
</dbReference>
<comment type="catalytic activity">
    <reaction evidence="6">
        <text>S-ubiquitinyl-[E2 ubiquitin-conjugating enzyme]-L-cysteine + [acceptor protein]-L-lysine = [E2 ubiquitin-conjugating enzyme]-L-cysteine + N(6)-ubiquitinyl-[acceptor protein]-L-lysine.</text>
        <dbReference type="EC" id="2.3.2.27"/>
    </reaction>
</comment>
<keyword evidence="6" id="KW-0833">Ubl conjugation pathway</keyword>
<sequence length="1305" mass="150534">MEEEEVNVEDFWKEYYNVPLSTLLFKCSGIIPLCVCQHQGDGKHREIIYRCKTCGIDDTSCICSTCFSKGNHEGHDAYAYATAGTFTCDCGNERAWKRSGFCSEHGNQFKGNVVEQIPSEFKGIEIVLEKMINEIAIQSQQEMNSKVQKILIVINALTSCNLFFLLFADICNKNIPNFIHSSIKEKLNKKSLSYFEYFFELCFTRGIGCENLKEFLTKYMTELHLFKFSPEIIYQLSIDSISGSFNNEKLVQDLTFHFTNSKDDYIKYYFKSNRLEHTLDLMCTLFTKIFCGKKILYEQEYCSSLKTANVLSDNFNNFLFWFIVEHPKMPVVDFNDSIYNKFIQALSLCSNSLPILIKEGTHVEYDNYYFDSTSYVTENSIEMIEAIVDTASINSLFSHFPLIHSQVMKSVRKYLVDVPIINVEDEQIHLRLCGKNQPVSPLSPLLNFYCEVLLHLNKNNKKPEISNEDALLLIEHVILSQVFKEQYINGDWVRNGGEAEQQFYYYVSPYYFQPILLDLTLAQLLLSYVSPKQFFLTSFVMFNLLGINLSNIDLTKKYHLSDLQIESSYQVTGFIRSLIEISREQTITSNLSDSEIFQQMILHFTAAGISAPSLIVQQTPYDSLPLERNYDVVCEKKGIIKKKLLSQINPVYPLFGQIHRESLIKQTIFNTKSIKSNRFEFGFKDELVFDGIKQLLKSIWVYKFFVQLIQKLNTKNKNCICDSIELGMLFIHDGYHFHLFESNEFLKNEEFKEVVKTIGYFIGIHRNELPGSKEFVNEIKSYLLEGFSSVPEHSILQSDIEVKEKPKMKKQEMKKKILLLMKKKQELYHKSIEKITENKNDECVICQMDEKSPMGRLIFLSGNGGVEIQRANEGGKTFAPLNVTTCSHHVHLKCFEEMRNERSTCPVCVNNYSHFMPLSRSIIQNGKTKEFIKESFKSILEIEIEDGNSFDAMTWCIHSTISSIELALRSGISMNEEDKDLIYSMFLAIQILSEEYESNKKFIIDKIDLVDPFFVYITLKAFKEPTEIVHKSQVKGALAVIASKEPKLLKGRTLEKFSKKKLECVECSEFEKINTLQEAINKLCETYQTSINLLNKCINEKEEKINFLQYINEVSNIYALTIPSISRPFEFKHLPKTILKLVNKYSIEKCCNCHETDGDVLTKKICLNCGCLVCNNCFTEHRIICTNGFGIYLDVSRGAVCLSEDDIEKGIVVYENKYGDNFTATTIQQSEFLLQNDKYQQFKNAFLRGSILQSSLFIEFNETNLEPIFANQLGEILSDEEPQILQNQNVDETEANNNENPNSSN</sequence>
<feature type="domain" description="RING-type" evidence="7">
    <location>
        <begin position="843"/>
        <end position="908"/>
    </location>
</feature>
<dbReference type="InterPro" id="IPR039164">
    <property type="entry name" value="UBR1-like"/>
</dbReference>
<dbReference type="Gene3D" id="3.30.40.10">
    <property type="entry name" value="Zinc/RING finger domain, C3HC4 (zinc finger)"/>
    <property type="match status" value="1"/>
</dbReference>
<evidence type="ECO:0000259" key="7">
    <source>
        <dbReference type="PROSITE" id="PS50089"/>
    </source>
</evidence>
<evidence type="ECO:0000256" key="2">
    <source>
        <dbReference type="ARBA" id="ARBA00022771"/>
    </source>
</evidence>
<keyword evidence="6" id="KW-0808">Transferase</keyword>
<dbReference type="InterPro" id="IPR013083">
    <property type="entry name" value="Znf_RING/FYVE/PHD"/>
</dbReference>
<keyword evidence="2 4" id="KW-0863">Zinc-finger</keyword>
<accession>A0ABQ0DZL0</accession>
<evidence type="ECO:0000256" key="6">
    <source>
        <dbReference type="RuleBase" id="RU366018"/>
    </source>
</evidence>